<evidence type="ECO:0000313" key="1">
    <source>
        <dbReference type="EMBL" id="SMP75016.1"/>
    </source>
</evidence>
<comment type="caution">
    <text evidence="1">The sequence shown here is derived from an EMBL/GenBank/DDBJ whole genome shotgun (WGS) entry which is preliminary data.</text>
</comment>
<sequence length="195" mass="21709">MKRFSLRQLVIVVPVLAAIVAAWYSAADRRERQQAIAHFSRCIEQDDALNLGWTTQALGKDFVIRRFTDAAKQNPNFVYDGGVRFAQILPDCHDNGRVPGDGYNLCGFGGSAGCMIWSGPAGTRISSLTFDRDTLKIQIYGDLELGSFKLSVPRSDPDVYVLHWPSDSPNPPMHTLNEMIATRHAGSMTRIPDRR</sequence>
<reference evidence="1 2" key="1">
    <citation type="submission" date="2017-05" db="EMBL/GenBank/DDBJ databases">
        <authorList>
            <person name="Varghese N."/>
            <person name="Submissions S."/>
        </authorList>
    </citation>
    <scope>NUCLEOTIDE SEQUENCE [LARGE SCALE GENOMIC DNA]</scope>
    <source>
        <strain evidence="1 2">DSM 25457</strain>
    </source>
</reference>
<name>A0ABY1QLS3_9BACT</name>
<dbReference type="EMBL" id="FXUG01000018">
    <property type="protein sequence ID" value="SMP75016.1"/>
    <property type="molecule type" value="Genomic_DNA"/>
</dbReference>
<protein>
    <submittedName>
        <fullName evidence="1">Uncharacterized protein</fullName>
    </submittedName>
</protein>
<proteinExistence type="predicted"/>
<gene>
    <name evidence="1" type="ORF">SAMN06265222_118107</name>
</gene>
<accession>A0ABY1QLS3</accession>
<keyword evidence="2" id="KW-1185">Reference proteome</keyword>
<organism evidence="1 2">
    <name type="scientific">Neorhodopirellula lusitana</name>
    <dbReference type="NCBI Taxonomy" id="445327"/>
    <lineage>
        <taxon>Bacteria</taxon>
        <taxon>Pseudomonadati</taxon>
        <taxon>Planctomycetota</taxon>
        <taxon>Planctomycetia</taxon>
        <taxon>Pirellulales</taxon>
        <taxon>Pirellulaceae</taxon>
        <taxon>Neorhodopirellula</taxon>
    </lineage>
</organism>
<evidence type="ECO:0000313" key="2">
    <source>
        <dbReference type="Proteomes" id="UP001158067"/>
    </source>
</evidence>
<dbReference type="Proteomes" id="UP001158067">
    <property type="component" value="Unassembled WGS sequence"/>
</dbReference>